<keyword evidence="2" id="KW-0812">Transmembrane</keyword>
<evidence type="ECO:0000313" key="4">
    <source>
        <dbReference type="Proteomes" id="UP000735541"/>
    </source>
</evidence>
<dbReference type="Proteomes" id="UP000735541">
    <property type="component" value="Unassembled WGS sequence"/>
</dbReference>
<feature type="transmembrane region" description="Helical" evidence="2">
    <location>
        <begin position="180"/>
        <end position="201"/>
    </location>
</feature>
<protein>
    <recommendedName>
        <fullName evidence="5">DUF3592 domain-containing protein</fullName>
    </recommendedName>
</protein>
<keyword evidence="4" id="KW-1185">Reference proteome</keyword>
<organism evidence="3 4">
    <name type="scientific">Streptomyces halstedii</name>
    <dbReference type="NCBI Taxonomy" id="1944"/>
    <lineage>
        <taxon>Bacteria</taxon>
        <taxon>Bacillati</taxon>
        <taxon>Actinomycetota</taxon>
        <taxon>Actinomycetes</taxon>
        <taxon>Kitasatosporales</taxon>
        <taxon>Streptomycetaceae</taxon>
        <taxon>Streptomyces</taxon>
    </lineage>
</organism>
<evidence type="ECO:0000256" key="1">
    <source>
        <dbReference type="SAM" id="MobiDB-lite"/>
    </source>
</evidence>
<gene>
    <name evidence="3" type="ORF">STHAL_28690</name>
</gene>
<keyword evidence="2" id="KW-0472">Membrane</keyword>
<comment type="caution">
    <text evidence="3">The sequence shown here is derived from an EMBL/GenBank/DDBJ whole genome shotgun (WGS) entry which is preliminary data.</text>
</comment>
<dbReference type="EMBL" id="JAHUVW010000002">
    <property type="protein sequence ID" value="MBV7673430.1"/>
    <property type="molecule type" value="Genomic_DNA"/>
</dbReference>
<sequence>MATGRRLWTALSEPGSWTPRRTRPVGALLGLGGGLLVTGSGVLTDLLHNAPSLYLLSLGVPLAVVLLGLPLLLGVSRKRHLAGLLLLVVFLLVMVPYGFRSAVLDLRGEHVRATVTEVRQGRDGRTGGATYTCEVLDERGRSSWLRGSERCGRGTRPGDRYEILRDPEDLVGASTSDPLISFPVLVAYVCGALLLMAVIGAQAMDRQPARRTPRGMSRNRPGDPD</sequence>
<accession>A0ABS6TYS1</accession>
<name>A0ABS6TYS1_STRHA</name>
<feature type="transmembrane region" description="Helical" evidence="2">
    <location>
        <begin position="53"/>
        <end position="74"/>
    </location>
</feature>
<proteinExistence type="predicted"/>
<dbReference type="RefSeq" id="WP_228872949.1">
    <property type="nucleotide sequence ID" value="NZ_JAHUVW010000002.1"/>
</dbReference>
<feature type="transmembrane region" description="Helical" evidence="2">
    <location>
        <begin position="25"/>
        <end position="47"/>
    </location>
</feature>
<feature type="transmembrane region" description="Helical" evidence="2">
    <location>
        <begin position="81"/>
        <end position="99"/>
    </location>
</feature>
<keyword evidence="2" id="KW-1133">Transmembrane helix</keyword>
<evidence type="ECO:0000313" key="3">
    <source>
        <dbReference type="EMBL" id="MBV7673430.1"/>
    </source>
</evidence>
<reference evidence="3 4" key="1">
    <citation type="submission" date="2021-07" db="EMBL/GenBank/DDBJ databases">
        <title>Sequencing Streptomyces halstedii LGO-A4 genome an citrus endophytic actinomycete.</title>
        <authorList>
            <person name="Samborskyy M."/>
            <person name="Scott N."/>
            <person name="Deglau R."/>
            <person name="Dickens S."/>
            <person name="Oliveira L.G."/>
        </authorList>
    </citation>
    <scope>NUCLEOTIDE SEQUENCE [LARGE SCALE GENOMIC DNA]</scope>
    <source>
        <strain evidence="3 4">LGO-A4</strain>
    </source>
</reference>
<evidence type="ECO:0000256" key="2">
    <source>
        <dbReference type="SAM" id="Phobius"/>
    </source>
</evidence>
<feature type="region of interest" description="Disordered" evidence="1">
    <location>
        <begin position="204"/>
        <end position="225"/>
    </location>
</feature>
<evidence type="ECO:0008006" key="5">
    <source>
        <dbReference type="Google" id="ProtNLM"/>
    </source>
</evidence>